<proteinExistence type="predicted"/>
<accession>A0ACC1HBP3</accession>
<protein>
    <submittedName>
        <fullName evidence="1">Uncharacterized protein</fullName>
    </submittedName>
</protein>
<dbReference type="EMBL" id="JAMZIH010006364">
    <property type="protein sequence ID" value="KAJ1674000.1"/>
    <property type="molecule type" value="Genomic_DNA"/>
</dbReference>
<sequence length="319" mass="34175">LDNIYLSNLRKISGQLNVNNNTRLTILNIDNLNEIGEFRTINNPSMGQVTFRNISSIDVIQIVQSNVTQLGIVSDDDIKSVEITFNKNLDSFGFPNLTKVDGYVLFSDNGNNGKVSFPELTSIKGNCSFSGLSELDIGKLQTVGSDFSLVNNGFKNITIKTLKSTGDAVSINNNNNLENITFPNLSGIGGALSIQNNSRLVHLYDNSFPKLAEIDGAVQIMGPIDNVSFPSIKSMKGGFYLYSTGDIDCSAVKKNISSYAANKLQTCESNVKNSSTGSKGSSKSGGSDDSQSDAIAIFNPIQYVGILSTAALVAGSFLF</sequence>
<dbReference type="Proteomes" id="UP001145114">
    <property type="component" value="Unassembled WGS sequence"/>
</dbReference>
<evidence type="ECO:0000313" key="1">
    <source>
        <dbReference type="EMBL" id="KAJ1674000.1"/>
    </source>
</evidence>
<comment type="caution">
    <text evidence="1">The sequence shown here is derived from an EMBL/GenBank/DDBJ whole genome shotgun (WGS) entry which is preliminary data.</text>
</comment>
<evidence type="ECO:0000313" key="2">
    <source>
        <dbReference type="Proteomes" id="UP001145114"/>
    </source>
</evidence>
<reference evidence="1" key="1">
    <citation type="submission" date="2022-06" db="EMBL/GenBank/DDBJ databases">
        <title>Phylogenomic reconstructions and comparative analyses of Kickxellomycotina fungi.</title>
        <authorList>
            <person name="Reynolds N.K."/>
            <person name="Stajich J.E."/>
            <person name="Barry K."/>
            <person name="Grigoriev I.V."/>
            <person name="Crous P."/>
            <person name="Smith M.E."/>
        </authorList>
    </citation>
    <scope>NUCLEOTIDE SEQUENCE</scope>
    <source>
        <strain evidence="1">RSA 2271</strain>
    </source>
</reference>
<organism evidence="1 2">
    <name type="scientific">Spiromyces aspiralis</name>
    <dbReference type="NCBI Taxonomy" id="68401"/>
    <lineage>
        <taxon>Eukaryota</taxon>
        <taxon>Fungi</taxon>
        <taxon>Fungi incertae sedis</taxon>
        <taxon>Zoopagomycota</taxon>
        <taxon>Kickxellomycotina</taxon>
        <taxon>Kickxellomycetes</taxon>
        <taxon>Kickxellales</taxon>
        <taxon>Kickxellaceae</taxon>
        <taxon>Spiromyces</taxon>
    </lineage>
</organism>
<gene>
    <name evidence="1" type="ORF">EV182_004165</name>
</gene>
<feature type="non-terminal residue" evidence="1">
    <location>
        <position position="1"/>
    </location>
</feature>
<name>A0ACC1HBP3_9FUNG</name>
<keyword evidence="2" id="KW-1185">Reference proteome</keyword>